<feature type="transmembrane region" description="Helical" evidence="1">
    <location>
        <begin position="41"/>
        <end position="65"/>
    </location>
</feature>
<keyword evidence="1" id="KW-1133">Transmembrane helix</keyword>
<evidence type="ECO:0000259" key="2">
    <source>
        <dbReference type="Pfam" id="PF26444"/>
    </source>
</evidence>
<keyword evidence="1" id="KW-0812">Transmembrane</keyword>
<feature type="transmembrane region" description="Helical" evidence="1">
    <location>
        <begin position="12"/>
        <end position="35"/>
    </location>
</feature>
<dbReference type="EMBL" id="BMPF01000001">
    <property type="protein sequence ID" value="GGL29175.1"/>
    <property type="molecule type" value="Genomic_DNA"/>
</dbReference>
<protein>
    <recommendedName>
        <fullName evidence="2">DUF8123 domain-containing protein</fullName>
    </recommendedName>
</protein>
<keyword evidence="1" id="KW-0472">Membrane</keyword>
<evidence type="ECO:0000256" key="1">
    <source>
        <dbReference type="SAM" id="Phobius"/>
    </source>
</evidence>
<evidence type="ECO:0000313" key="3">
    <source>
        <dbReference type="EMBL" id="GGL29175.1"/>
    </source>
</evidence>
<gene>
    <name evidence="3" type="ORF">GCM10009037_11100</name>
</gene>
<evidence type="ECO:0000313" key="4">
    <source>
        <dbReference type="Proteomes" id="UP000628840"/>
    </source>
</evidence>
<sequence length="68" mass="6897">MNSVLSGYDTLDVLGTALGVYVAIAALGTLVGMPWQYADGAGVMVVQAGGSVLAFVLAVAFLALLHRT</sequence>
<comment type="caution">
    <text evidence="3">The sequence shown here is derived from an EMBL/GenBank/DDBJ whole genome shotgun (WGS) entry which is preliminary data.</text>
</comment>
<dbReference type="Proteomes" id="UP000628840">
    <property type="component" value="Unassembled WGS sequence"/>
</dbReference>
<dbReference type="GeneID" id="55823361"/>
<name>A0A830F0T4_9EURY</name>
<reference evidence="3 4" key="1">
    <citation type="journal article" date="2019" name="Int. J. Syst. Evol. Microbiol.">
        <title>The Global Catalogue of Microorganisms (GCM) 10K type strain sequencing project: providing services to taxonomists for standard genome sequencing and annotation.</title>
        <authorList>
            <consortium name="The Broad Institute Genomics Platform"/>
            <consortium name="The Broad Institute Genome Sequencing Center for Infectious Disease"/>
            <person name="Wu L."/>
            <person name="Ma J."/>
        </authorList>
    </citation>
    <scope>NUCLEOTIDE SEQUENCE [LARGE SCALE GENOMIC DNA]</scope>
    <source>
        <strain evidence="3 4">JCM 19585</strain>
    </source>
</reference>
<dbReference type="Pfam" id="PF26444">
    <property type="entry name" value="DUF8123"/>
    <property type="match status" value="1"/>
</dbReference>
<keyword evidence="4" id="KW-1185">Reference proteome</keyword>
<dbReference type="RefSeq" id="WP_123074788.1">
    <property type="nucleotide sequence ID" value="NZ_BMPF01000001.1"/>
</dbReference>
<accession>A0A830F0T4</accession>
<dbReference type="InterPro" id="IPR058436">
    <property type="entry name" value="DUF8123"/>
</dbReference>
<dbReference type="OrthoDB" id="268932at2157"/>
<dbReference type="AlphaFoldDB" id="A0A830F0T4"/>
<organism evidence="3 4">
    <name type="scientific">Halarchaeum grantii</name>
    <dbReference type="NCBI Taxonomy" id="1193105"/>
    <lineage>
        <taxon>Archaea</taxon>
        <taxon>Methanobacteriati</taxon>
        <taxon>Methanobacteriota</taxon>
        <taxon>Stenosarchaea group</taxon>
        <taxon>Halobacteria</taxon>
        <taxon>Halobacteriales</taxon>
        <taxon>Halobacteriaceae</taxon>
    </lineage>
</organism>
<feature type="domain" description="DUF8123" evidence="2">
    <location>
        <begin position="4"/>
        <end position="67"/>
    </location>
</feature>
<proteinExistence type="predicted"/>